<dbReference type="InterPro" id="IPR013783">
    <property type="entry name" value="Ig-like_fold"/>
</dbReference>
<dbReference type="PROSITE" id="PS50853">
    <property type="entry name" value="FN3"/>
    <property type="match status" value="1"/>
</dbReference>
<dbReference type="InterPro" id="IPR015321">
    <property type="entry name" value="TypeI_recpt_CBD"/>
</dbReference>
<sequence length="493" mass="55407">VQYFEPLACLSVPTSSVEQALHTRTKIIVCIVSPYAESTPGVLVCVPGSHVILSCHGDVVVDGVLLTSQHAERSLTNPRSTRGVKPVTTQEMGIQADSERASKALELRVSRTTLEENPMTKEEEGSWWTMNGTPLEDLRSRDGTLTLAEIGLANAGNYSCFRSGKRMSTIKITLGVPPQKPGLTCYRTSPNHKIRCEWSFPERLTPAPRCYLLLKKRSSDRPNEPLLSVRRQSGQCSYSVTHNKCWCVLDTKRGLDDNSEYVAQLCVTSTAGNATSPDIHFTATGILKPDPPAQVKVRGVEGGSRMLTVSWSYPASWKQDNFFSLNFQLRYRPVSGEKHQIIDTLQLLSYEILDVIPHTEYELQLRAIEEYHNGMWSDWTSPVYARTWTGEICQTRASQIISRIEVGINFASFSVFCAVFLPSQDNYRNDSFINLFMQFIHANYTFFNDSVILYSKNVNTFLKSCACKMNLEVGSLCQKHTTFFCTSLQLFIL</sequence>
<name>A0AAY3ZX91_9TELE</name>
<keyword evidence="4" id="KW-1133">Transmembrane helix</keyword>
<evidence type="ECO:0000256" key="1">
    <source>
        <dbReference type="ARBA" id="ARBA00004479"/>
    </source>
</evidence>
<reference evidence="11 12" key="1">
    <citation type="submission" date="2020-06" db="EMBL/GenBank/DDBJ databases">
        <authorList>
            <consortium name="Wellcome Sanger Institute Data Sharing"/>
        </authorList>
    </citation>
    <scope>NUCLEOTIDE SEQUENCE [LARGE SCALE GENOMIC DNA]</scope>
</reference>
<keyword evidence="12" id="KW-1185">Reference proteome</keyword>
<dbReference type="Gene3D" id="2.60.40.10">
    <property type="entry name" value="Immunoglobulins"/>
    <property type="match status" value="2"/>
</dbReference>
<evidence type="ECO:0000313" key="12">
    <source>
        <dbReference type="Proteomes" id="UP000694580"/>
    </source>
</evidence>
<dbReference type="Proteomes" id="UP000694580">
    <property type="component" value="Chromosome 4"/>
</dbReference>
<evidence type="ECO:0000256" key="4">
    <source>
        <dbReference type="ARBA" id="ARBA00022989"/>
    </source>
</evidence>
<dbReference type="InterPro" id="IPR036179">
    <property type="entry name" value="Ig-like_dom_sf"/>
</dbReference>
<dbReference type="PROSITE" id="PS01354">
    <property type="entry name" value="HEMATOPO_REC_L_F3"/>
    <property type="match status" value="1"/>
</dbReference>
<feature type="domain" description="Fibronectin type-III" evidence="10">
    <location>
        <begin position="291"/>
        <end position="390"/>
    </location>
</feature>
<evidence type="ECO:0000259" key="10">
    <source>
        <dbReference type="PROSITE" id="PS50853"/>
    </source>
</evidence>
<keyword evidence="6" id="KW-1015">Disulfide bond</keyword>
<evidence type="ECO:0000256" key="2">
    <source>
        <dbReference type="ARBA" id="ARBA00022692"/>
    </source>
</evidence>
<keyword evidence="3" id="KW-0732">Signal</keyword>
<dbReference type="SMART" id="SM00060">
    <property type="entry name" value="FN3"/>
    <property type="match status" value="2"/>
</dbReference>
<dbReference type="GO" id="GO:0009897">
    <property type="term" value="C:external side of plasma membrane"/>
    <property type="evidence" value="ECO:0007669"/>
    <property type="project" value="TreeGrafter"/>
</dbReference>
<dbReference type="InterPro" id="IPR003961">
    <property type="entry name" value="FN3_dom"/>
</dbReference>
<dbReference type="GO" id="GO:0016064">
    <property type="term" value="P:immunoglobulin mediated immune response"/>
    <property type="evidence" value="ECO:0007669"/>
    <property type="project" value="TreeGrafter"/>
</dbReference>
<dbReference type="SUPFAM" id="SSF48726">
    <property type="entry name" value="Immunoglobulin"/>
    <property type="match status" value="1"/>
</dbReference>
<reference evidence="11" key="2">
    <citation type="submission" date="2025-08" db="UniProtKB">
        <authorList>
            <consortium name="Ensembl"/>
        </authorList>
    </citation>
    <scope>IDENTIFICATION</scope>
</reference>
<evidence type="ECO:0000256" key="7">
    <source>
        <dbReference type="ARBA" id="ARBA00023170"/>
    </source>
</evidence>
<evidence type="ECO:0000256" key="3">
    <source>
        <dbReference type="ARBA" id="ARBA00022729"/>
    </source>
</evidence>
<dbReference type="Pfam" id="PF09240">
    <property type="entry name" value="IL6Ra-bind"/>
    <property type="match status" value="1"/>
</dbReference>
<dbReference type="GO" id="GO:0004896">
    <property type="term" value="F:cytokine receptor activity"/>
    <property type="evidence" value="ECO:0007669"/>
    <property type="project" value="InterPro"/>
</dbReference>
<keyword evidence="9" id="KW-0393">Immunoglobulin domain</keyword>
<keyword evidence="7" id="KW-0675">Receptor</keyword>
<dbReference type="InterPro" id="IPR036116">
    <property type="entry name" value="FN3_sf"/>
</dbReference>
<reference evidence="11" key="3">
    <citation type="submission" date="2025-09" db="UniProtKB">
        <authorList>
            <consortium name="Ensembl"/>
        </authorList>
    </citation>
    <scope>IDENTIFICATION</scope>
</reference>
<evidence type="ECO:0000256" key="9">
    <source>
        <dbReference type="ARBA" id="ARBA00023319"/>
    </source>
</evidence>
<comment type="subcellular location">
    <subcellularLocation>
        <location evidence="1">Membrane</location>
        <topology evidence="1">Single-pass type I membrane protein</topology>
    </subcellularLocation>
</comment>
<proteinExistence type="predicted"/>
<dbReference type="CDD" id="cd00063">
    <property type="entry name" value="FN3"/>
    <property type="match status" value="1"/>
</dbReference>
<organism evidence="11 12">
    <name type="scientific">Denticeps clupeoides</name>
    <name type="common">denticle herring</name>
    <dbReference type="NCBI Taxonomy" id="299321"/>
    <lineage>
        <taxon>Eukaryota</taxon>
        <taxon>Metazoa</taxon>
        <taxon>Chordata</taxon>
        <taxon>Craniata</taxon>
        <taxon>Vertebrata</taxon>
        <taxon>Euteleostomi</taxon>
        <taxon>Actinopterygii</taxon>
        <taxon>Neopterygii</taxon>
        <taxon>Teleostei</taxon>
        <taxon>Clupei</taxon>
        <taxon>Clupeiformes</taxon>
        <taxon>Denticipitoidei</taxon>
        <taxon>Denticipitidae</taxon>
        <taxon>Denticeps</taxon>
    </lineage>
</organism>
<evidence type="ECO:0000256" key="5">
    <source>
        <dbReference type="ARBA" id="ARBA00023136"/>
    </source>
</evidence>
<evidence type="ECO:0000313" key="11">
    <source>
        <dbReference type="Ensembl" id="ENSDCDP00010001089.1"/>
    </source>
</evidence>
<dbReference type="Ensembl" id="ENSDCDT00010001143.1">
    <property type="protein sequence ID" value="ENSDCDP00010001089.1"/>
    <property type="gene ID" value="ENSDCDG00010000599.1"/>
</dbReference>
<keyword evidence="8" id="KW-0325">Glycoprotein</keyword>
<evidence type="ECO:0000256" key="6">
    <source>
        <dbReference type="ARBA" id="ARBA00023157"/>
    </source>
</evidence>
<dbReference type="InterPro" id="IPR003530">
    <property type="entry name" value="Hematopoietin_rcpt_L_F3_CS"/>
</dbReference>
<dbReference type="Pfam" id="PF00041">
    <property type="entry name" value="fn3"/>
    <property type="match status" value="1"/>
</dbReference>
<keyword evidence="2" id="KW-0812">Transmembrane</keyword>
<protein>
    <recommendedName>
        <fullName evidence="10">Fibronectin type-III domain-containing protein</fullName>
    </recommendedName>
</protein>
<keyword evidence="5" id="KW-0472">Membrane</keyword>
<dbReference type="PANTHER" id="PTHR23037:SF22">
    <property type="entry name" value="CYTOKINE RECEPTOR COMMON SUBUNIT BETA"/>
    <property type="match status" value="1"/>
</dbReference>
<dbReference type="GeneTree" id="ENSGT00940000165521"/>
<dbReference type="SUPFAM" id="SSF49265">
    <property type="entry name" value="Fibronectin type III"/>
    <property type="match status" value="2"/>
</dbReference>
<evidence type="ECO:0000256" key="8">
    <source>
        <dbReference type="ARBA" id="ARBA00023180"/>
    </source>
</evidence>
<accession>A0AAY3ZX91</accession>
<dbReference type="AlphaFoldDB" id="A0AAY3ZX91"/>
<dbReference type="PANTHER" id="PTHR23037">
    <property type="entry name" value="CYTOKINE RECEPTOR"/>
    <property type="match status" value="1"/>
</dbReference>